<keyword evidence="3" id="KW-1185">Reference proteome</keyword>
<feature type="transmembrane region" description="Helical" evidence="1">
    <location>
        <begin position="91"/>
        <end position="109"/>
    </location>
</feature>
<evidence type="ECO:0000313" key="3">
    <source>
        <dbReference type="Proteomes" id="UP000540989"/>
    </source>
</evidence>
<feature type="transmembrane region" description="Helical" evidence="1">
    <location>
        <begin position="62"/>
        <end position="79"/>
    </location>
</feature>
<feature type="transmembrane region" description="Helical" evidence="1">
    <location>
        <begin position="239"/>
        <end position="259"/>
    </location>
</feature>
<proteinExistence type="predicted"/>
<evidence type="ECO:0000256" key="1">
    <source>
        <dbReference type="SAM" id="Phobius"/>
    </source>
</evidence>
<comment type="caution">
    <text evidence="2">The sequence shown here is derived from an EMBL/GenBank/DDBJ whole genome shotgun (WGS) entry which is preliminary data.</text>
</comment>
<feature type="transmembrane region" description="Helical" evidence="1">
    <location>
        <begin position="195"/>
        <end position="214"/>
    </location>
</feature>
<dbReference type="EMBL" id="JACHIP010000003">
    <property type="protein sequence ID" value="MBB5057481.1"/>
    <property type="molecule type" value="Genomic_DNA"/>
</dbReference>
<feature type="transmembrane region" description="Helical" evidence="1">
    <location>
        <begin position="25"/>
        <end position="50"/>
    </location>
</feature>
<sequence length="300" mass="32413">MKTPSDEKPGVVTARKISLPFMHPVVLLPSLILLLSFISLIGWALHLAILTSILPHFATMKPNTAISLGMLAVCCRARVRKGVTRRGHLGWLSRLALAIAMVLACGSLGEYLSGRSFGLDGLILGVPLDRFGDPPGRMSLGTALCLTFTGVALGLLDRMPRLSVWLLMTANVITVSALLGFVINRGPLFNVSWLRSMAVPTALSLLTLGVATLATRPERGPVCHLFPDPRSGRDSRWQLLHGIVLSLMGALPAVVAMQVGIPEAVATFLVLAVLLYSAQTWFYYMQNARITDEPETKPVQ</sequence>
<feature type="transmembrane region" description="Helical" evidence="1">
    <location>
        <begin position="265"/>
        <end position="284"/>
    </location>
</feature>
<feature type="transmembrane region" description="Helical" evidence="1">
    <location>
        <begin position="138"/>
        <end position="156"/>
    </location>
</feature>
<dbReference type="Proteomes" id="UP000540989">
    <property type="component" value="Unassembled WGS sequence"/>
</dbReference>
<feature type="transmembrane region" description="Helical" evidence="1">
    <location>
        <begin position="163"/>
        <end position="183"/>
    </location>
</feature>
<evidence type="ECO:0000313" key="2">
    <source>
        <dbReference type="EMBL" id="MBB5057481.1"/>
    </source>
</evidence>
<organism evidence="2 3">
    <name type="scientific">Granulicella aggregans</name>
    <dbReference type="NCBI Taxonomy" id="474949"/>
    <lineage>
        <taxon>Bacteria</taxon>
        <taxon>Pseudomonadati</taxon>
        <taxon>Acidobacteriota</taxon>
        <taxon>Terriglobia</taxon>
        <taxon>Terriglobales</taxon>
        <taxon>Acidobacteriaceae</taxon>
        <taxon>Granulicella</taxon>
    </lineage>
</organism>
<gene>
    <name evidence="2" type="ORF">HDF16_002187</name>
</gene>
<dbReference type="AlphaFoldDB" id="A0A7W8E3H4"/>
<name>A0A7W8E3H4_9BACT</name>
<dbReference type="RefSeq" id="WP_184216447.1">
    <property type="nucleotide sequence ID" value="NZ_JACHIP010000003.1"/>
</dbReference>
<keyword evidence="1" id="KW-0812">Transmembrane</keyword>
<protein>
    <submittedName>
        <fullName evidence="2">Uncharacterized protein</fullName>
    </submittedName>
</protein>
<keyword evidence="1" id="KW-1133">Transmembrane helix</keyword>
<keyword evidence="1" id="KW-0472">Membrane</keyword>
<reference evidence="2 3" key="1">
    <citation type="submission" date="2020-08" db="EMBL/GenBank/DDBJ databases">
        <title>Genomic Encyclopedia of Type Strains, Phase IV (KMG-V): Genome sequencing to study the core and pangenomes of soil and plant-associated prokaryotes.</title>
        <authorList>
            <person name="Whitman W."/>
        </authorList>
    </citation>
    <scope>NUCLEOTIDE SEQUENCE [LARGE SCALE GENOMIC DNA]</scope>
    <source>
        <strain evidence="2 3">M8UP14</strain>
    </source>
</reference>
<accession>A0A7W8E3H4</accession>